<evidence type="ECO:0000313" key="2">
    <source>
        <dbReference type="Proteomes" id="UP000199400"/>
    </source>
</evidence>
<reference evidence="2" key="1">
    <citation type="submission" date="2016-10" db="EMBL/GenBank/DDBJ databases">
        <authorList>
            <person name="Varghese N."/>
            <person name="Submissions S."/>
        </authorList>
    </citation>
    <scope>NUCLEOTIDE SEQUENCE [LARGE SCALE GENOMIC DNA]</scope>
    <source>
        <strain evidence="2">ATCC 25963</strain>
    </source>
</reference>
<gene>
    <name evidence="1" type="ORF">SAMN02745121_08419</name>
</gene>
<dbReference type="EMBL" id="FOMX01000054">
    <property type="protein sequence ID" value="SFF36830.1"/>
    <property type="molecule type" value="Genomic_DNA"/>
</dbReference>
<name>A0A1I2I5D5_9BACT</name>
<dbReference type="STRING" id="54.SAMN02745121_08419"/>
<dbReference type="AlphaFoldDB" id="A0A1I2I5D5"/>
<sequence>MRCLYRVGWVWLLMTACDAIEEGARPAAQIEDELAGEIDEVEANVLATLRIEGDTRIYFVDASTSVAMVEVGSGEDSVVAGLVDDGFTAAEIYETLAPEGRAAPAALIDHPGAHRARAFDLSAAPRPAKDAGYGGVASTCYSFTAASWVSFIETSAHPGFDHYAHQTNSTTGEVWWQSDASQASYRATLCPTAIHGANFVDDYVMLHVQKRQTSPLGAWTVVATSIPIRLEQRGWIYDLDNTANFQWRTKVSSVDVGTICNPDIPWICSSGSDEFHHAHMWSD</sequence>
<evidence type="ECO:0000313" key="1">
    <source>
        <dbReference type="EMBL" id="SFF36830.1"/>
    </source>
</evidence>
<keyword evidence="2" id="KW-1185">Reference proteome</keyword>
<organism evidence="1 2">
    <name type="scientific">Nannocystis exedens</name>
    <dbReference type="NCBI Taxonomy" id="54"/>
    <lineage>
        <taxon>Bacteria</taxon>
        <taxon>Pseudomonadati</taxon>
        <taxon>Myxococcota</taxon>
        <taxon>Polyangia</taxon>
        <taxon>Nannocystales</taxon>
        <taxon>Nannocystaceae</taxon>
        <taxon>Nannocystis</taxon>
    </lineage>
</organism>
<dbReference type="Proteomes" id="UP000199400">
    <property type="component" value="Unassembled WGS sequence"/>
</dbReference>
<protein>
    <submittedName>
        <fullName evidence="1">Uncharacterized protein</fullName>
    </submittedName>
</protein>
<dbReference type="PROSITE" id="PS51257">
    <property type="entry name" value="PROKAR_LIPOPROTEIN"/>
    <property type="match status" value="1"/>
</dbReference>
<accession>A0A1I2I5D5</accession>
<proteinExistence type="predicted"/>